<dbReference type="Pfam" id="PF00171">
    <property type="entry name" value="Aldedh"/>
    <property type="match status" value="1"/>
</dbReference>
<feature type="domain" description="Aldehyde dehydrogenase" evidence="6">
    <location>
        <begin position="18"/>
        <end position="477"/>
    </location>
</feature>
<dbReference type="InterPro" id="IPR029510">
    <property type="entry name" value="Ald_DH_CS_GLU"/>
</dbReference>
<keyword evidence="2" id="KW-0521">NADP</keyword>
<sequence length="481" mass="50588">MSFTIPLLINGEEKISASTFPIESPVSHKTIWSCSSASPADADAAIAAASAAFPIWSKTKPAARRTILLKAADLLDQRAAEMQAHMNEETGSHDSLAIFNVVTTAEMLRDTAGRCSAILGSIPMCQDEGTAALVLKEPLGVILSMAPWNAPYILGVRAALYPLAAGNTVILKGSELSPRCFHHIGRIFTDAGLPAGALNILYTSREDSPAIVNQLISAPAVRKITFTGSSAVGAIIATAAGRALKPCLLELGGKAAAIVLDDADLGLAAMQCTLGAFIHAGQICMSTERIIVHKDVLDQFRPALQAAVARLAPANAPAPVLIQGASVARNRALIAEALGKGATLLHGDHAAEEAHPETGAPSATRLRPVVVDGVTPEMALWRQESFGPSVSIVAVASEDEAVALANDSDYGLNGAVFTRDLARGLRVAKRMECGNVHINSMTVHDEPMLPHGGVKNSGWGRFNGQWGIEEFLRLKTITFKE</sequence>
<dbReference type="PROSITE" id="PS00687">
    <property type="entry name" value="ALDEHYDE_DEHYDR_GLU"/>
    <property type="match status" value="1"/>
</dbReference>
<dbReference type="InterPro" id="IPR016162">
    <property type="entry name" value="Ald_DH_N"/>
</dbReference>
<dbReference type="SUPFAM" id="SSF53720">
    <property type="entry name" value="ALDH-like"/>
    <property type="match status" value="1"/>
</dbReference>
<name>A0AAD6UGC9_9AGAR</name>
<dbReference type="GO" id="GO:0004777">
    <property type="term" value="F:succinate-semialdehyde dehydrogenase (NAD+) activity"/>
    <property type="evidence" value="ECO:0007669"/>
    <property type="project" value="TreeGrafter"/>
</dbReference>
<keyword evidence="3 5" id="KW-0560">Oxidoreductase</keyword>
<dbReference type="InterPro" id="IPR050740">
    <property type="entry name" value="Aldehyde_DH_Superfamily"/>
</dbReference>
<protein>
    <submittedName>
        <fullName evidence="7">Aldehyde/histidinol dehydrogenase</fullName>
    </submittedName>
</protein>
<dbReference type="InterPro" id="IPR016161">
    <property type="entry name" value="Ald_DH/histidinol_DH"/>
</dbReference>
<evidence type="ECO:0000313" key="7">
    <source>
        <dbReference type="EMBL" id="KAJ7101398.1"/>
    </source>
</evidence>
<dbReference type="EMBL" id="JARJCN010000004">
    <property type="protein sequence ID" value="KAJ7101398.1"/>
    <property type="molecule type" value="Genomic_DNA"/>
</dbReference>
<dbReference type="CDD" id="cd07105">
    <property type="entry name" value="ALDH_SaliADH"/>
    <property type="match status" value="1"/>
</dbReference>
<evidence type="ECO:0000259" key="6">
    <source>
        <dbReference type="Pfam" id="PF00171"/>
    </source>
</evidence>
<evidence type="ECO:0000256" key="4">
    <source>
        <dbReference type="PROSITE-ProRule" id="PRU10007"/>
    </source>
</evidence>
<dbReference type="InterPro" id="IPR015590">
    <property type="entry name" value="Aldehyde_DH_dom"/>
</dbReference>
<reference evidence="7" key="1">
    <citation type="submission" date="2023-03" db="EMBL/GenBank/DDBJ databases">
        <title>Massive genome expansion in bonnet fungi (Mycena s.s.) driven by repeated elements and novel gene families across ecological guilds.</title>
        <authorList>
            <consortium name="Lawrence Berkeley National Laboratory"/>
            <person name="Harder C.B."/>
            <person name="Miyauchi S."/>
            <person name="Viragh M."/>
            <person name="Kuo A."/>
            <person name="Thoen E."/>
            <person name="Andreopoulos B."/>
            <person name="Lu D."/>
            <person name="Skrede I."/>
            <person name="Drula E."/>
            <person name="Henrissat B."/>
            <person name="Morin E."/>
            <person name="Kohler A."/>
            <person name="Barry K."/>
            <person name="LaButti K."/>
            <person name="Morin E."/>
            <person name="Salamov A."/>
            <person name="Lipzen A."/>
            <person name="Mereny Z."/>
            <person name="Hegedus B."/>
            <person name="Baldrian P."/>
            <person name="Stursova M."/>
            <person name="Weitz H."/>
            <person name="Taylor A."/>
            <person name="Grigoriev I.V."/>
            <person name="Nagy L.G."/>
            <person name="Martin F."/>
            <person name="Kauserud H."/>
        </authorList>
    </citation>
    <scope>NUCLEOTIDE SEQUENCE</scope>
    <source>
        <strain evidence="7">CBHHK173m</strain>
    </source>
</reference>
<dbReference type="Gene3D" id="3.40.309.10">
    <property type="entry name" value="Aldehyde Dehydrogenase, Chain A, domain 2"/>
    <property type="match status" value="1"/>
</dbReference>
<dbReference type="PANTHER" id="PTHR43353">
    <property type="entry name" value="SUCCINATE-SEMIALDEHYDE DEHYDROGENASE, MITOCHONDRIAL"/>
    <property type="match status" value="1"/>
</dbReference>
<keyword evidence="8" id="KW-1185">Reference proteome</keyword>
<evidence type="ECO:0000256" key="1">
    <source>
        <dbReference type="ARBA" id="ARBA00009986"/>
    </source>
</evidence>
<evidence type="ECO:0000256" key="5">
    <source>
        <dbReference type="RuleBase" id="RU003345"/>
    </source>
</evidence>
<gene>
    <name evidence="7" type="ORF">B0H15DRAFT_769518</name>
</gene>
<dbReference type="AlphaFoldDB" id="A0AAD6UGC9"/>
<organism evidence="7 8">
    <name type="scientific">Mycena belliarum</name>
    <dbReference type="NCBI Taxonomy" id="1033014"/>
    <lineage>
        <taxon>Eukaryota</taxon>
        <taxon>Fungi</taxon>
        <taxon>Dikarya</taxon>
        <taxon>Basidiomycota</taxon>
        <taxon>Agaricomycotina</taxon>
        <taxon>Agaricomycetes</taxon>
        <taxon>Agaricomycetidae</taxon>
        <taxon>Agaricales</taxon>
        <taxon>Marasmiineae</taxon>
        <taxon>Mycenaceae</taxon>
        <taxon>Mycena</taxon>
    </lineage>
</organism>
<proteinExistence type="inferred from homology"/>
<evidence type="ECO:0000256" key="3">
    <source>
        <dbReference type="ARBA" id="ARBA00023002"/>
    </source>
</evidence>
<dbReference type="Gene3D" id="3.40.605.10">
    <property type="entry name" value="Aldehyde Dehydrogenase, Chain A, domain 1"/>
    <property type="match status" value="1"/>
</dbReference>
<feature type="active site" evidence="4">
    <location>
        <position position="250"/>
    </location>
</feature>
<dbReference type="FunFam" id="3.40.605.10:FF:000012">
    <property type="entry name" value="NAD-dependent succinate-semialdehyde dehydrogenase"/>
    <property type="match status" value="1"/>
</dbReference>
<evidence type="ECO:0000256" key="2">
    <source>
        <dbReference type="ARBA" id="ARBA00022857"/>
    </source>
</evidence>
<evidence type="ECO:0000313" key="8">
    <source>
        <dbReference type="Proteomes" id="UP001222325"/>
    </source>
</evidence>
<dbReference type="InterPro" id="IPR016163">
    <property type="entry name" value="Ald_DH_C"/>
</dbReference>
<comment type="similarity">
    <text evidence="1 5">Belongs to the aldehyde dehydrogenase family.</text>
</comment>
<dbReference type="Proteomes" id="UP001222325">
    <property type="component" value="Unassembled WGS sequence"/>
</dbReference>
<accession>A0AAD6UGC9</accession>
<dbReference type="GO" id="GO:0009450">
    <property type="term" value="P:gamma-aminobutyric acid catabolic process"/>
    <property type="evidence" value="ECO:0007669"/>
    <property type="project" value="TreeGrafter"/>
</dbReference>
<comment type="caution">
    <text evidence="7">The sequence shown here is derived from an EMBL/GenBank/DDBJ whole genome shotgun (WGS) entry which is preliminary data.</text>
</comment>
<dbReference type="PANTHER" id="PTHR43353:SF6">
    <property type="entry name" value="CYTOPLASMIC ALDEHYDE DEHYDROGENASE (EUROFUNG)"/>
    <property type="match status" value="1"/>
</dbReference>